<feature type="compositionally biased region" description="Basic and acidic residues" evidence="1">
    <location>
        <begin position="336"/>
        <end position="371"/>
    </location>
</feature>
<dbReference type="OrthoDB" id="439993at2759"/>
<evidence type="ECO:0000256" key="1">
    <source>
        <dbReference type="SAM" id="MobiDB-lite"/>
    </source>
</evidence>
<keyword evidence="3" id="KW-1185">Reference proteome</keyword>
<feature type="region of interest" description="Disordered" evidence="1">
    <location>
        <begin position="1"/>
        <end position="72"/>
    </location>
</feature>
<dbReference type="RefSeq" id="XP_033692138.1">
    <property type="nucleotide sequence ID" value="XM_033825482.1"/>
</dbReference>
<accession>A0A6A6J2R3</accession>
<feature type="region of interest" description="Disordered" evidence="1">
    <location>
        <begin position="310"/>
        <end position="371"/>
    </location>
</feature>
<proteinExistence type="predicted"/>
<dbReference type="EMBL" id="ML987189">
    <property type="protein sequence ID" value="KAF2257134.1"/>
    <property type="molecule type" value="Genomic_DNA"/>
</dbReference>
<dbReference type="Proteomes" id="UP000800094">
    <property type="component" value="Unassembled WGS sequence"/>
</dbReference>
<name>A0A6A6J2R3_9PLEO</name>
<feature type="compositionally biased region" description="Basic residues" evidence="1">
    <location>
        <begin position="326"/>
        <end position="335"/>
    </location>
</feature>
<protein>
    <submittedName>
        <fullName evidence="2">Uncharacterized protein</fullName>
    </submittedName>
</protein>
<organism evidence="2 3">
    <name type="scientific">Trematosphaeria pertusa</name>
    <dbReference type="NCBI Taxonomy" id="390896"/>
    <lineage>
        <taxon>Eukaryota</taxon>
        <taxon>Fungi</taxon>
        <taxon>Dikarya</taxon>
        <taxon>Ascomycota</taxon>
        <taxon>Pezizomycotina</taxon>
        <taxon>Dothideomycetes</taxon>
        <taxon>Pleosporomycetidae</taxon>
        <taxon>Pleosporales</taxon>
        <taxon>Massarineae</taxon>
        <taxon>Trematosphaeriaceae</taxon>
        <taxon>Trematosphaeria</taxon>
    </lineage>
</organism>
<gene>
    <name evidence="2" type="ORF">BU26DRAFT_473858</name>
</gene>
<dbReference type="AlphaFoldDB" id="A0A6A6J2R3"/>
<evidence type="ECO:0000313" key="2">
    <source>
        <dbReference type="EMBL" id="KAF2257134.1"/>
    </source>
</evidence>
<evidence type="ECO:0000313" key="3">
    <source>
        <dbReference type="Proteomes" id="UP000800094"/>
    </source>
</evidence>
<reference evidence="2" key="1">
    <citation type="journal article" date="2020" name="Stud. Mycol.">
        <title>101 Dothideomycetes genomes: a test case for predicting lifestyles and emergence of pathogens.</title>
        <authorList>
            <person name="Haridas S."/>
            <person name="Albert R."/>
            <person name="Binder M."/>
            <person name="Bloem J."/>
            <person name="Labutti K."/>
            <person name="Salamov A."/>
            <person name="Andreopoulos B."/>
            <person name="Baker S."/>
            <person name="Barry K."/>
            <person name="Bills G."/>
            <person name="Bluhm B."/>
            <person name="Cannon C."/>
            <person name="Castanera R."/>
            <person name="Culley D."/>
            <person name="Daum C."/>
            <person name="Ezra D."/>
            <person name="Gonzalez J."/>
            <person name="Henrissat B."/>
            <person name="Kuo A."/>
            <person name="Liang C."/>
            <person name="Lipzen A."/>
            <person name="Lutzoni F."/>
            <person name="Magnuson J."/>
            <person name="Mondo S."/>
            <person name="Nolan M."/>
            <person name="Ohm R."/>
            <person name="Pangilinan J."/>
            <person name="Park H.-J."/>
            <person name="Ramirez L."/>
            <person name="Alfaro M."/>
            <person name="Sun H."/>
            <person name="Tritt A."/>
            <person name="Yoshinaga Y."/>
            <person name="Zwiers L.-H."/>
            <person name="Turgeon B."/>
            <person name="Goodwin S."/>
            <person name="Spatafora J."/>
            <person name="Crous P."/>
            <person name="Grigoriev I."/>
        </authorList>
    </citation>
    <scope>NUCLEOTIDE SEQUENCE</scope>
    <source>
        <strain evidence="2">CBS 122368</strain>
    </source>
</reference>
<dbReference type="GeneID" id="54578812"/>
<sequence length="371" mass="42609">MFVPRALRLKGVKESQKPKPQKQQRSEQTAEEASITNEEALINAMEKTSTTSPAPQQQERVNHKQPISQGSRFTSIPVTPEFLAQLAAGVELIFTDYAHQDPEGVAWLKERYRFVDGEEKFIHLTAILEHPHISNLKPQPTQNLLRQAIREHSSPTLELSANGFYVRRRPSTYPFSFIPYNSFSVVDDEGVSFWDQRTIYVEPHIRHLCKTPAKVAHWLKEHGQIKAKWLPIQAVHTLYNSCAFVVLSGNVMHEDVWRKWRDTGKPDDWKIMTKVEHTKRTREYLQLLKENHPIPKRAAQIELALSNPNATTTASNASGNYSNHQAKGKNKRKRKEKDNQKKSTPLHDEDTNVDDHVAEEGDEVHSNKRRG</sequence>
<feature type="compositionally biased region" description="Polar residues" evidence="1">
    <location>
        <begin position="310"/>
        <end position="325"/>
    </location>
</feature>
<feature type="compositionally biased region" description="Polar residues" evidence="1">
    <location>
        <begin position="46"/>
        <end position="72"/>
    </location>
</feature>